<dbReference type="Proteomes" id="UP000235392">
    <property type="component" value="Unassembled WGS sequence"/>
</dbReference>
<evidence type="ECO:0000313" key="2">
    <source>
        <dbReference type="EMBL" id="PLW35714.1"/>
    </source>
</evidence>
<sequence>MGGVDEGNSWILLLALGDDLDDLGAEGVDVREREAALVARRDDDGTLVHQLLDHLRQHCLACVYPLPRRPPIVLLHQKFAARYRCLLLRRCRLALPRLGPAAFITFCFSSHLGHPSSARLAARCSSVSAATLLASSCSPPSIAFFSLCSYGRRAQSFRPPLLFNRLDLVPAQSFGPRCCSILWTPLLLNRLDLYRCSIIWNSGTTGFQKQLRIKGHHVRRGKSFLYLYNPIPPNVIWICHDFPLEASTGVRMNHPVEMPYVTASLNQITQTQNNVQPPRRLIWLTEAGTKKYLNPPPNTLETPICKSCPGEAHDPLECVKDIQRRCPQLPAVSGLPFRIGQSPLINNPPNTCAPCPQPAPQNLSNKQLRHRAFKSAQQLQHRKDANLKFAGQEQIMAHVCRKNRNINIHMFHKSFIAYADSCRKHIVAIVKFYPFATMDSSLMARFQNLSHHLIAQSKFQNPNYSNGPEYAGHLFSLGWRKAYESKTTVGITGIAEKVSRDRKGWEDLQTHLPEVNRFIGERFEALSKPLFDEVKDHFQPLEAPGLSPDFITDPDAFTCHLSFTLNNFANQCHSDQDSSPYTFVTWLPINKLTGQLVEGPLDGFGGEFVFPKHGFGIDFSGFQGVVDSPQKPQELCN</sequence>
<gene>
    <name evidence="2" type="ORF">PCASD_13119</name>
</gene>
<comment type="caution">
    <text evidence="2">The sequence shown here is derived from an EMBL/GenBank/DDBJ whole genome shotgun (WGS) entry which is preliminary data.</text>
</comment>
<dbReference type="InterPro" id="IPR046798">
    <property type="entry name" value="2OG-FeII_Oxy_6"/>
</dbReference>
<dbReference type="AlphaFoldDB" id="A0A2N5UD97"/>
<organism evidence="2 3">
    <name type="scientific">Puccinia coronata f. sp. avenae</name>
    <dbReference type="NCBI Taxonomy" id="200324"/>
    <lineage>
        <taxon>Eukaryota</taxon>
        <taxon>Fungi</taxon>
        <taxon>Dikarya</taxon>
        <taxon>Basidiomycota</taxon>
        <taxon>Pucciniomycotina</taxon>
        <taxon>Pucciniomycetes</taxon>
        <taxon>Pucciniales</taxon>
        <taxon>Pucciniaceae</taxon>
        <taxon>Puccinia</taxon>
    </lineage>
</organism>
<dbReference type="Pfam" id="PF20515">
    <property type="entry name" value="2OG-FeII_Oxy_6"/>
    <property type="match status" value="1"/>
</dbReference>
<name>A0A2N5UD97_9BASI</name>
<feature type="domain" description="Tet-like 2OG-Fe(II) oxygenase" evidence="1">
    <location>
        <begin position="443"/>
        <end position="626"/>
    </location>
</feature>
<reference evidence="2 3" key="1">
    <citation type="submission" date="2017-11" db="EMBL/GenBank/DDBJ databases">
        <title>De novo assembly and phasing of dikaryotic genomes from two isolates of Puccinia coronata f. sp. avenae, the causal agent of oat crown rust.</title>
        <authorList>
            <person name="Miller M.E."/>
            <person name="Zhang Y."/>
            <person name="Omidvar V."/>
            <person name="Sperschneider J."/>
            <person name="Schwessinger B."/>
            <person name="Raley C."/>
            <person name="Palmer J.M."/>
            <person name="Garnica D."/>
            <person name="Upadhyaya N."/>
            <person name="Rathjen J."/>
            <person name="Taylor J.M."/>
            <person name="Park R.F."/>
            <person name="Dodds P.N."/>
            <person name="Hirsch C.D."/>
            <person name="Kianian S.F."/>
            <person name="Figueroa M."/>
        </authorList>
    </citation>
    <scope>NUCLEOTIDE SEQUENCE [LARGE SCALE GENOMIC DNA]</scope>
    <source>
        <strain evidence="2">12SD80</strain>
    </source>
</reference>
<accession>A0A2N5UD97</accession>
<protein>
    <recommendedName>
        <fullName evidence="1">Tet-like 2OG-Fe(II) oxygenase domain-containing protein</fullName>
    </recommendedName>
</protein>
<evidence type="ECO:0000259" key="1">
    <source>
        <dbReference type="Pfam" id="PF20515"/>
    </source>
</evidence>
<evidence type="ECO:0000313" key="3">
    <source>
        <dbReference type="Proteomes" id="UP000235392"/>
    </source>
</evidence>
<dbReference type="EMBL" id="PGCI01000173">
    <property type="protein sequence ID" value="PLW35714.1"/>
    <property type="molecule type" value="Genomic_DNA"/>
</dbReference>
<proteinExistence type="predicted"/>